<feature type="compositionally biased region" description="Gly residues" evidence="1">
    <location>
        <begin position="634"/>
        <end position="643"/>
    </location>
</feature>
<dbReference type="PANTHER" id="PTHR46406">
    <property type="entry name" value="NITRIC OXIDE-ASSOCIATED PROTEIN 1"/>
    <property type="match status" value="1"/>
</dbReference>
<reference evidence="2 3" key="1">
    <citation type="journal article" date="2015" name="Genome Biol. Evol.">
        <title>Phylogenomic analyses indicate that early fungi evolved digesting cell walls of algal ancestors of land plants.</title>
        <authorList>
            <person name="Chang Y."/>
            <person name="Wang S."/>
            <person name="Sekimoto S."/>
            <person name="Aerts A.L."/>
            <person name="Choi C."/>
            <person name="Clum A."/>
            <person name="LaButti K.M."/>
            <person name="Lindquist E.A."/>
            <person name="Yee Ngan C."/>
            <person name="Ohm R.A."/>
            <person name="Salamov A.A."/>
            <person name="Grigoriev I.V."/>
            <person name="Spatafora J.W."/>
            <person name="Berbee M.L."/>
        </authorList>
    </citation>
    <scope>NUCLEOTIDE SEQUENCE [LARGE SCALE GENOMIC DNA]</scope>
    <source>
        <strain evidence="2 3">JEL478</strain>
    </source>
</reference>
<dbReference type="PANTHER" id="PTHR46406:SF1">
    <property type="entry name" value="NITRIC OXIDE-ASSOCIATED PROTEIN 1"/>
    <property type="match status" value="1"/>
</dbReference>
<gene>
    <name evidence="2" type="ORF">M427DRAFT_33773</name>
</gene>
<feature type="region of interest" description="Disordered" evidence="1">
    <location>
        <begin position="630"/>
        <end position="655"/>
    </location>
</feature>
<feature type="region of interest" description="Disordered" evidence="1">
    <location>
        <begin position="1"/>
        <end position="36"/>
    </location>
</feature>
<sequence length="655" mass="70393">MRVDPLPLVTWPQPTTHSLARGQRSQDSIRTDRSADGRCSVAQRRVWRGRVAAAACVRVERDGGFLLRIPSHTHHHTHPFIETTTHSATRHTLRHTLWPHSARTSQRTHGALGRHATAASRTSPLRRQRQTPAALTLPPHCARSTSTHARTHTSGCGAHFQHSDPSRPGYLPPSVNPALAAHRTPPRPSVHARYDAALASAAPRHSPTSTPAPPSHDAERSALLGIRPDAVSPTELARLLRTPAYAHRLSAPPRALICQRCHRLSHHRVEYARAFPSDLARAFAPFRTDSHHVVVALLDILDIPASIPTLLPSLLGPASPHSRRVIVAANKADALPLGFSPDRLRRLVREQWRDVVGPSLGSPAVLWDVVLVSARTGQGVPDLLAAVNAARRPRDDVVLVGAANAGKSQLVNTLFRMVGASRPDHEERTDTLDGHEEEAGNDLTADTVTDTPPYMDAWHPHLPRHTTPPPKRLARLPAAALVTTSPLPGTTVSLIRFPISTGVLARLFPPPKVPAHTFGRAPPPPPPHQRTTPHLIDTPGLPTPTTLLSHLTLPECALVVPSAPIKPRSLRLTPGRSIFLGGVGRVDHVSGPPVDVAVLAGKHVTVHPTRTWKARGLWERHVGGLLRPPVGEGEAVGGAGEAAGGKEATGGKEAA</sequence>
<feature type="compositionally biased region" description="Basic and acidic residues" evidence="1">
    <location>
        <begin position="27"/>
        <end position="36"/>
    </location>
</feature>
<organism evidence="2 3">
    <name type="scientific">Gonapodya prolifera (strain JEL478)</name>
    <name type="common">Monoblepharis prolifera</name>
    <dbReference type="NCBI Taxonomy" id="1344416"/>
    <lineage>
        <taxon>Eukaryota</taxon>
        <taxon>Fungi</taxon>
        <taxon>Fungi incertae sedis</taxon>
        <taxon>Chytridiomycota</taxon>
        <taxon>Chytridiomycota incertae sedis</taxon>
        <taxon>Monoblepharidomycetes</taxon>
        <taxon>Monoblepharidales</taxon>
        <taxon>Gonapodyaceae</taxon>
        <taxon>Gonapodya</taxon>
    </lineage>
</organism>
<feature type="region of interest" description="Disordered" evidence="1">
    <location>
        <begin position="101"/>
        <end position="219"/>
    </location>
</feature>
<proteinExistence type="predicted"/>
<feature type="region of interest" description="Disordered" evidence="1">
    <location>
        <begin position="419"/>
        <end position="448"/>
    </location>
</feature>
<dbReference type="AlphaFoldDB" id="A0A139AAS9"/>
<dbReference type="EMBL" id="KQ965776">
    <property type="protein sequence ID" value="KXS13575.1"/>
    <property type="molecule type" value="Genomic_DNA"/>
</dbReference>
<name>A0A139AAS9_GONPJ</name>
<feature type="compositionally biased region" description="Polar residues" evidence="1">
    <location>
        <begin position="12"/>
        <end position="26"/>
    </location>
</feature>
<evidence type="ECO:0000256" key="1">
    <source>
        <dbReference type="SAM" id="MobiDB-lite"/>
    </source>
</evidence>
<protein>
    <recommendedName>
        <fullName evidence="4">G domain-containing protein</fullName>
    </recommendedName>
</protein>
<evidence type="ECO:0008006" key="4">
    <source>
        <dbReference type="Google" id="ProtNLM"/>
    </source>
</evidence>
<feature type="non-terminal residue" evidence="2">
    <location>
        <position position="655"/>
    </location>
</feature>
<dbReference type="Gene3D" id="3.40.50.300">
    <property type="entry name" value="P-loop containing nucleotide triphosphate hydrolases"/>
    <property type="match status" value="1"/>
</dbReference>
<feature type="compositionally biased region" description="Basic and acidic residues" evidence="1">
    <location>
        <begin position="422"/>
        <end position="438"/>
    </location>
</feature>
<dbReference type="InterPro" id="IPR052807">
    <property type="entry name" value="Mito_transl_resp_regulator"/>
</dbReference>
<dbReference type="Proteomes" id="UP000070544">
    <property type="component" value="Unassembled WGS sequence"/>
</dbReference>
<keyword evidence="3" id="KW-1185">Reference proteome</keyword>
<feature type="compositionally biased region" description="Low complexity" evidence="1">
    <location>
        <begin position="199"/>
        <end position="209"/>
    </location>
</feature>
<dbReference type="OMA" id="PSHCCGC"/>
<accession>A0A139AAS9</accession>
<evidence type="ECO:0000313" key="2">
    <source>
        <dbReference type="EMBL" id="KXS13575.1"/>
    </source>
</evidence>
<feature type="region of interest" description="Disordered" evidence="1">
    <location>
        <begin position="517"/>
        <end position="540"/>
    </location>
</feature>
<evidence type="ECO:0000313" key="3">
    <source>
        <dbReference type="Proteomes" id="UP000070544"/>
    </source>
</evidence>
<dbReference type="STRING" id="1344416.A0A139AAS9"/>
<dbReference type="SUPFAM" id="SSF52540">
    <property type="entry name" value="P-loop containing nucleoside triphosphate hydrolases"/>
    <property type="match status" value="1"/>
</dbReference>
<dbReference type="OrthoDB" id="1696305at2759"/>
<dbReference type="InterPro" id="IPR027417">
    <property type="entry name" value="P-loop_NTPase"/>
</dbReference>
<feature type="compositionally biased region" description="Low complexity" evidence="1">
    <location>
        <begin position="142"/>
        <end position="154"/>
    </location>
</feature>